<gene>
    <name evidence="2" type="ORF">N47_K27380</name>
</gene>
<protein>
    <recommendedName>
        <fullName evidence="1">Pyridoxamine 5'-phosphate oxidase N-terminal domain-containing protein</fullName>
    </recommendedName>
</protein>
<reference evidence="2" key="1">
    <citation type="journal article" date="2011" name="Environ. Microbiol.">
        <title>Genomic insights into the metabolic potential of the polycyclic aromatic hydrocarbon degrading sulfate-reducing Deltaproteobacterium N47.</title>
        <authorList>
            <person name="Bergmann F."/>
            <person name="Selesi D."/>
            <person name="Weinmaier T."/>
            <person name="Tischler P."/>
            <person name="Rattei T."/>
            <person name="Meckenstock R.U."/>
        </authorList>
    </citation>
    <scope>NUCLEOTIDE SEQUENCE</scope>
</reference>
<dbReference type="EMBL" id="FR695876">
    <property type="protein sequence ID" value="CBX30498.1"/>
    <property type="molecule type" value="Genomic_DNA"/>
</dbReference>
<evidence type="ECO:0000259" key="1">
    <source>
        <dbReference type="Pfam" id="PF01243"/>
    </source>
</evidence>
<accession>E1YIV4</accession>
<dbReference type="AlphaFoldDB" id="E1YIV4"/>
<feature type="domain" description="Pyridoxamine 5'-phosphate oxidase N-terminal" evidence="1">
    <location>
        <begin position="11"/>
        <end position="93"/>
    </location>
</feature>
<proteinExistence type="predicted"/>
<dbReference type="Pfam" id="PF01243">
    <property type="entry name" value="PNPOx_N"/>
    <property type="match status" value="1"/>
</dbReference>
<organism evidence="2">
    <name type="scientific">uncultured Desulfobacterium sp</name>
    <dbReference type="NCBI Taxonomy" id="201089"/>
    <lineage>
        <taxon>Bacteria</taxon>
        <taxon>Pseudomonadati</taxon>
        <taxon>Thermodesulfobacteriota</taxon>
        <taxon>Desulfobacteria</taxon>
        <taxon>Desulfobacterales</taxon>
        <taxon>Desulfobacteriaceae</taxon>
        <taxon>Desulfobacterium</taxon>
        <taxon>environmental samples</taxon>
    </lineage>
</organism>
<dbReference type="Gene3D" id="2.30.110.10">
    <property type="entry name" value="Electron Transport, Fmn-binding Protein, Chain A"/>
    <property type="match status" value="1"/>
</dbReference>
<dbReference type="InterPro" id="IPR011576">
    <property type="entry name" value="Pyridox_Oxase_N"/>
</dbReference>
<evidence type="ECO:0000313" key="2">
    <source>
        <dbReference type="EMBL" id="CBX30498.1"/>
    </source>
</evidence>
<sequence length="162" mass="18395">MEATELKKIILNYLESHHTLSLATVGEGLPHAATVFYVNIGLDLYFLSSPTSRHGINMSHCARVSATINEDYAQWRLIKGIQLEGFVKTVSGIWENGRLAIAFIKKFPDVADFFSPRKLGEKILSKVEKVKIYELTPTRIYFINNEFGFGHREELILPISRP</sequence>
<dbReference type="SUPFAM" id="SSF50475">
    <property type="entry name" value="FMN-binding split barrel"/>
    <property type="match status" value="1"/>
</dbReference>
<name>E1YIV4_9BACT</name>
<dbReference type="InterPro" id="IPR012349">
    <property type="entry name" value="Split_barrel_FMN-bd"/>
</dbReference>